<dbReference type="Gene3D" id="1.25.40.380">
    <property type="entry name" value="Protein of unknown function DUF1810"/>
    <property type="match status" value="1"/>
</dbReference>
<dbReference type="AlphaFoldDB" id="A0A916VPI0"/>
<proteinExistence type="predicted"/>
<dbReference type="RefSeq" id="WP_188672229.1">
    <property type="nucleotide sequence ID" value="NZ_BMKA01000002.1"/>
</dbReference>
<gene>
    <name evidence="1" type="ORF">GCM10011498_12780</name>
</gene>
<evidence type="ECO:0000313" key="2">
    <source>
        <dbReference type="Proteomes" id="UP000628017"/>
    </source>
</evidence>
<reference evidence="1" key="1">
    <citation type="journal article" date="2014" name="Int. J. Syst. Evol. Microbiol.">
        <title>Complete genome sequence of Corynebacterium casei LMG S-19264T (=DSM 44701T), isolated from a smear-ripened cheese.</title>
        <authorList>
            <consortium name="US DOE Joint Genome Institute (JGI-PGF)"/>
            <person name="Walter F."/>
            <person name="Albersmeier A."/>
            <person name="Kalinowski J."/>
            <person name="Ruckert C."/>
        </authorList>
    </citation>
    <scope>NUCLEOTIDE SEQUENCE</scope>
    <source>
        <strain evidence="1">CGMCC 1.15880</strain>
    </source>
</reference>
<accession>A0A916VPI0</accession>
<sequence length="144" mass="15990">MPPIDPTQQDSLDRFLTAQAPVYDTVLSELRAGRKETHWMWFIFPQLRGLGHSTTADYFGLKDIAEARAYLAHETLGARLRQCSGVLLTTGDKTAYQVFGSPDDLKLCSCMTLFASLAETNSPFDEVLRKYFPNRSPAPVTTGG</sequence>
<dbReference type="InterPro" id="IPR014937">
    <property type="entry name" value="DUF1810"/>
</dbReference>
<comment type="caution">
    <text evidence="1">The sequence shown here is derived from an EMBL/GenBank/DDBJ whole genome shotgun (WGS) entry which is preliminary data.</text>
</comment>
<evidence type="ECO:0000313" key="1">
    <source>
        <dbReference type="EMBL" id="GGA14156.1"/>
    </source>
</evidence>
<reference evidence="1" key="2">
    <citation type="submission" date="2020-09" db="EMBL/GenBank/DDBJ databases">
        <authorList>
            <person name="Sun Q."/>
            <person name="Zhou Y."/>
        </authorList>
    </citation>
    <scope>NUCLEOTIDE SEQUENCE</scope>
    <source>
        <strain evidence="1">CGMCC 1.15880</strain>
    </source>
</reference>
<evidence type="ECO:0008006" key="3">
    <source>
        <dbReference type="Google" id="ProtNLM"/>
    </source>
</evidence>
<protein>
    <recommendedName>
        <fullName evidence="3">DUF1810 domain-containing protein</fullName>
    </recommendedName>
</protein>
<dbReference type="PIRSF" id="PIRSF008546">
    <property type="entry name" value="UCP008546"/>
    <property type="match status" value="1"/>
</dbReference>
<dbReference type="SUPFAM" id="SSF140736">
    <property type="entry name" value="Rv1873-like"/>
    <property type="match status" value="1"/>
</dbReference>
<dbReference type="EMBL" id="BMKA01000002">
    <property type="protein sequence ID" value="GGA14156.1"/>
    <property type="molecule type" value="Genomic_DNA"/>
</dbReference>
<dbReference type="Pfam" id="PF08837">
    <property type="entry name" value="DUF1810"/>
    <property type="match status" value="1"/>
</dbReference>
<dbReference type="InterPro" id="IPR036287">
    <property type="entry name" value="Rv1873-like_sf"/>
</dbReference>
<organism evidence="1 2">
    <name type="scientific">Neptunicoccus cionae</name>
    <dbReference type="NCBI Taxonomy" id="2035344"/>
    <lineage>
        <taxon>Bacteria</taxon>
        <taxon>Pseudomonadati</taxon>
        <taxon>Pseudomonadota</taxon>
        <taxon>Alphaproteobacteria</taxon>
        <taxon>Rhodobacterales</taxon>
        <taxon>Paracoccaceae</taxon>
        <taxon>Neptunicoccus</taxon>
    </lineage>
</organism>
<keyword evidence="2" id="KW-1185">Reference proteome</keyword>
<dbReference type="Proteomes" id="UP000628017">
    <property type="component" value="Unassembled WGS sequence"/>
</dbReference>
<name>A0A916VPI0_9RHOB</name>